<dbReference type="PANTHER" id="PTHR19139:SF283">
    <property type="entry name" value="AQUAPORIN"/>
    <property type="match status" value="1"/>
</dbReference>
<feature type="transmembrane region" description="Helical" evidence="9">
    <location>
        <begin position="67"/>
        <end position="89"/>
    </location>
</feature>
<keyword evidence="6 9" id="KW-0472">Membrane</keyword>
<dbReference type="AlphaFoldDB" id="A0A9P9WB77"/>
<feature type="transmembrane region" description="Helical" evidence="9">
    <location>
        <begin position="117"/>
        <end position="137"/>
    </location>
</feature>
<evidence type="ECO:0000256" key="8">
    <source>
        <dbReference type="RuleBase" id="RU000477"/>
    </source>
</evidence>
<protein>
    <recommendedName>
        <fullName evidence="12">Aquaporin-like protein</fullName>
    </recommendedName>
</protein>
<sequence length="268" mass="28531">MARHHRGEQLDGRGLPASQPWHLTPLQTHLVAGTGEFVGTFFFLFFGYAGHLMVIDESTAPPATPGAVQTILVALTYGFSLLVTAWAFYRISGGLFNPAVTFGMCLAGQLPWARAAFLIPTQIIACLCAGGVVKVLFPGDISTVNTVLVPGVNVAQGLFAEMFFTSYLVFVILMLAAEKSKDTFLAPIGIGLALFVAEIPGVYYTGGSLNPARSLGCAVAGTTFPGYHWIYWLGPAMGGALAAGYHRFVHVCHYEEANPGQDDSAPEL</sequence>
<dbReference type="Pfam" id="PF00230">
    <property type="entry name" value="MIP"/>
    <property type="match status" value="1"/>
</dbReference>
<comment type="similarity">
    <text evidence="2 8">Belongs to the MIP/aquaporin (TC 1.A.8) family.</text>
</comment>
<reference evidence="10" key="1">
    <citation type="submission" date="2021-03" db="EMBL/GenBank/DDBJ databases">
        <title>Revisited historic fungal species revealed as producer of novel bioactive compounds through whole genome sequencing and comparative genomics.</title>
        <authorList>
            <person name="Vignolle G.A."/>
            <person name="Hochenegger N."/>
            <person name="Mach R.L."/>
            <person name="Mach-Aigner A.R."/>
            <person name="Javad Rahimi M."/>
            <person name="Salim K.A."/>
            <person name="Chan C.M."/>
            <person name="Lim L.B.L."/>
            <person name="Cai F."/>
            <person name="Druzhinina I.S."/>
            <person name="U'Ren J.M."/>
            <person name="Derntl C."/>
        </authorList>
    </citation>
    <scope>NUCLEOTIDE SEQUENCE</scope>
    <source>
        <strain evidence="10">TUCIM 5799</strain>
    </source>
</reference>
<feature type="transmembrane region" description="Helical" evidence="9">
    <location>
        <begin position="184"/>
        <end position="206"/>
    </location>
</feature>
<dbReference type="GO" id="GO:0005886">
    <property type="term" value="C:plasma membrane"/>
    <property type="evidence" value="ECO:0007669"/>
    <property type="project" value="TreeGrafter"/>
</dbReference>
<dbReference type="InterPro" id="IPR034294">
    <property type="entry name" value="Aquaporin_transptr"/>
</dbReference>
<gene>
    <name evidence="10" type="ORF">JX265_012220</name>
</gene>
<organism evidence="10 11">
    <name type="scientific">Neoarthrinium moseri</name>
    <dbReference type="NCBI Taxonomy" id="1658444"/>
    <lineage>
        <taxon>Eukaryota</taxon>
        <taxon>Fungi</taxon>
        <taxon>Dikarya</taxon>
        <taxon>Ascomycota</taxon>
        <taxon>Pezizomycotina</taxon>
        <taxon>Sordariomycetes</taxon>
        <taxon>Xylariomycetidae</taxon>
        <taxon>Amphisphaeriales</taxon>
        <taxon>Apiosporaceae</taxon>
        <taxon>Neoarthrinium</taxon>
    </lineage>
</organism>
<evidence type="ECO:0008006" key="12">
    <source>
        <dbReference type="Google" id="ProtNLM"/>
    </source>
</evidence>
<evidence type="ECO:0000256" key="3">
    <source>
        <dbReference type="ARBA" id="ARBA00022692"/>
    </source>
</evidence>
<evidence type="ECO:0000256" key="9">
    <source>
        <dbReference type="SAM" id="Phobius"/>
    </source>
</evidence>
<feature type="transmembrane region" description="Helical" evidence="9">
    <location>
        <begin position="37"/>
        <end position="55"/>
    </location>
</feature>
<keyword evidence="5 9" id="KW-1133">Transmembrane helix</keyword>
<dbReference type="EMBL" id="JAFIMR010000050">
    <property type="protein sequence ID" value="KAI1855775.1"/>
    <property type="molecule type" value="Genomic_DNA"/>
</dbReference>
<evidence type="ECO:0000256" key="4">
    <source>
        <dbReference type="ARBA" id="ARBA00022737"/>
    </source>
</evidence>
<dbReference type="InterPro" id="IPR023271">
    <property type="entry name" value="Aquaporin-like"/>
</dbReference>
<keyword evidence="4" id="KW-0677">Repeat</keyword>
<dbReference type="Proteomes" id="UP000829685">
    <property type="component" value="Unassembled WGS sequence"/>
</dbReference>
<comment type="subcellular location">
    <subcellularLocation>
        <location evidence="1">Membrane</location>
        <topology evidence="1">Multi-pass membrane protein</topology>
    </subcellularLocation>
</comment>
<comment type="caution">
    <text evidence="10">The sequence shown here is derived from an EMBL/GenBank/DDBJ whole genome shotgun (WGS) entry which is preliminary data.</text>
</comment>
<feature type="transmembrane region" description="Helical" evidence="9">
    <location>
        <begin position="157"/>
        <end position="177"/>
    </location>
</feature>
<accession>A0A9P9WB77</accession>
<evidence type="ECO:0000313" key="10">
    <source>
        <dbReference type="EMBL" id="KAI1855775.1"/>
    </source>
</evidence>
<name>A0A9P9WB77_9PEZI</name>
<dbReference type="InterPro" id="IPR000425">
    <property type="entry name" value="MIP"/>
</dbReference>
<evidence type="ECO:0000256" key="6">
    <source>
        <dbReference type="ARBA" id="ARBA00023136"/>
    </source>
</evidence>
<keyword evidence="3 8" id="KW-0812">Transmembrane</keyword>
<evidence type="ECO:0000256" key="1">
    <source>
        <dbReference type="ARBA" id="ARBA00004141"/>
    </source>
</evidence>
<keyword evidence="8" id="KW-0813">Transport</keyword>
<dbReference type="PANTHER" id="PTHR19139">
    <property type="entry name" value="AQUAPORIN TRANSPORTER"/>
    <property type="match status" value="1"/>
</dbReference>
<feature type="transmembrane region" description="Helical" evidence="9">
    <location>
        <begin position="226"/>
        <end position="245"/>
    </location>
</feature>
<evidence type="ECO:0000313" key="11">
    <source>
        <dbReference type="Proteomes" id="UP000829685"/>
    </source>
</evidence>
<dbReference type="Gene3D" id="1.20.1080.10">
    <property type="entry name" value="Glycerol uptake facilitator protein"/>
    <property type="match status" value="1"/>
</dbReference>
<dbReference type="GO" id="GO:0015250">
    <property type="term" value="F:water channel activity"/>
    <property type="evidence" value="ECO:0007669"/>
    <property type="project" value="TreeGrafter"/>
</dbReference>
<evidence type="ECO:0000256" key="5">
    <source>
        <dbReference type="ARBA" id="ARBA00022989"/>
    </source>
</evidence>
<dbReference type="SUPFAM" id="SSF81338">
    <property type="entry name" value="Aquaporin-like"/>
    <property type="match status" value="1"/>
</dbReference>
<comment type="catalytic activity">
    <reaction evidence="7">
        <text>H2O(in) = H2O(out)</text>
        <dbReference type="Rhea" id="RHEA:29667"/>
        <dbReference type="ChEBI" id="CHEBI:15377"/>
    </reaction>
</comment>
<keyword evidence="11" id="KW-1185">Reference proteome</keyword>
<proteinExistence type="inferred from homology"/>
<evidence type="ECO:0000256" key="2">
    <source>
        <dbReference type="ARBA" id="ARBA00006175"/>
    </source>
</evidence>
<evidence type="ECO:0000256" key="7">
    <source>
        <dbReference type="ARBA" id="ARBA00034651"/>
    </source>
</evidence>
<dbReference type="PRINTS" id="PR00783">
    <property type="entry name" value="MINTRINSICP"/>
</dbReference>